<organism evidence="8 9">
    <name type="scientific">Orchesella dallaii</name>
    <dbReference type="NCBI Taxonomy" id="48710"/>
    <lineage>
        <taxon>Eukaryota</taxon>
        <taxon>Metazoa</taxon>
        <taxon>Ecdysozoa</taxon>
        <taxon>Arthropoda</taxon>
        <taxon>Hexapoda</taxon>
        <taxon>Collembola</taxon>
        <taxon>Entomobryomorpha</taxon>
        <taxon>Entomobryoidea</taxon>
        <taxon>Orchesellidae</taxon>
        <taxon>Orchesellinae</taxon>
        <taxon>Orchesella</taxon>
    </lineage>
</organism>
<evidence type="ECO:0000256" key="4">
    <source>
        <dbReference type="ARBA" id="ARBA00022989"/>
    </source>
</evidence>
<comment type="caution">
    <text evidence="8">The sequence shown here is derived from an EMBL/GenBank/DDBJ whole genome shotgun (WGS) entry which is preliminary data.</text>
</comment>
<feature type="transmembrane region" description="Helical" evidence="7">
    <location>
        <begin position="412"/>
        <end position="435"/>
    </location>
</feature>
<dbReference type="PANTHER" id="PTHR21421">
    <property type="entry name" value="GUSTATORY RECEPTOR"/>
    <property type="match status" value="1"/>
</dbReference>
<keyword evidence="3 7" id="KW-0812">Transmembrane</keyword>
<evidence type="ECO:0000313" key="9">
    <source>
        <dbReference type="Proteomes" id="UP001642540"/>
    </source>
</evidence>
<evidence type="ECO:0000256" key="5">
    <source>
        <dbReference type="ARBA" id="ARBA00023136"/>
    </source>
</evidence>
<dbReference type="PANTHER" id="PTHR21421:SF29">
    <property type="entry name" value="GUSTATORY RECEPTOR 5A FOR TREHALOSE-RELATED"/>
    <property type="match status" value="1"/>
</dbReference>
<dbReference type="EMBL" id="CAXLJM020000046">
    <property type="protein sequence ID" value="CAL8110942.1"/>
    <property type="molecule type" value="Genomic_DNA"/>
</dbReference>
<name>A0ABP1QW74_9HEXA</name>
<sequence>MALPWYSPEFPLNNPESSPKLVTTQKNYLWSLNSVRDILVKSNNLFKLPERETENISLYDDYEEDSTFHSGLINKAFLPMRVTLMAVGRWPFPMKFRQLASKHNQNQRHRSFSTRIRNYDSTLKSPLWIYFGLTTAFIFFVLVMSTVGFFDFFLNWQLLPGCHWTTLPNDIFHDNLVMFLLVWGCLVHGTVSSFSFLLNRRKVVRILNYWNVAADELLIAEVNSHRRFLIASNVGYLLFLAMIYYAYTWKIPLVRDGAALFGSLAILPLLPGHELKKHEIWKLRVFGVVTIIYAVYASRAFLFLFCFKCRLLRSLFRVWNSRLIRFLRRPEIDVNECKETTDRIERLESQRLLKDMRILLKMVKLTDKMFATVLQAYYAVQLLNMCFELYMLAKSGTEEFTRSDNSTKGLDIVAAVLTLVQNVYFFFTVSLDGAYVGEEAAKGLEALRCHYVSPSSSIHRKYLVYNLGTIYNQRIAVTGGKFFIIDRPFIITVLGAVLTYFVIILQVGPSLQQQLP</sequence>
<proteinExistence type="predicted"/>
<feature type="transmembrane region" description="Helical" evidence="7">
    <location>
        <begin position="127"/>
        <end position="156"/>
    </location>
</feature>
<evidence type="ECO:0000256" key="7">
    <source>
        <dbReference type="SAM" id="Phobius"/>
    </source>
</evidence>
<dbReference type="Proteomes" id="UP001642540">
    <property type="component" value="Unassembled WGS sequence"/>
</dbReference>
<dbReference type="Pfam" id="PF08395">
    <property type="entry name" value="7tm_7"/>
    <property type="match status" value="1"/>
</dbReference>
<reference evidence="8 9" key="1">
    <citation type="submission" date="2024-08" db="EMBL/GenBank/DDBJ databases">
        <authorList>
            <person name="Cucini C."/>
            <person name="Frati F."/>
        </authorList>
    </citation>
    <scope>NUCLEOTIDE SEQUENCE [LARGE SCALE GENOMIC DNA]</scope>
</reference>
<evidence type="ECO:0000256" key="2">
    <source>
        <dbReference type="ARBA" id="ARBA00022475"/>
    </source>
</evidence>
<evidence type="ECO:0000256" key="6">
    <source>
        <dbReference type="ARBA" id="ARBA00023170"/>
    </source>
</evidence>
<gene>
    <name evidence="8" type="ORF">ODALV1_LOCUS14577</name>
</gene>
<keyword evidence="5 7" id="KW-0472">Membrane</keyword>
<feature type="transmembrane region" description="Helical" evidence="7">
    <location>
        <begin position="285"/>
        <end position="307"/>
    </location>
</feature>
<feature type="transmembrane region" description="Helical" evidence="7">
    <location>
        <begin position="228"/>
        <end position="247"/>
    </location>
</feature>
<keyword evidence="4 7" id="KW-1133">Transmembrane helix</keyword>
<comment type="subcellular location">
    <subcellularLocation>
        <location evidence="1">Cell membrane</location>
        <topology evidence="1">Multi-pass membrane protein</topology>
    </subcellularLocation>
</comment>
<protein>
    <recommendedName>
        <fullName evidence="10">Gustatory receptor</fullName>
    </recommendedName>
</protein>
<accession>A0ABP1QW74</accession>
<evidence type="ECO:0000313" key="8">
    <source>
        <dbReference type="EMBL" id="CAL8110942.1"/>
    </source>
</evidence>
<evidence type="ECO:0000256" key="1">
    <source>
        <dbReference type="ARBA" id="ARBA00004651"/>
    </source>
</evidence>
<feature type="transmembrane region" description="Helical" evidence="7">
    <location>
        <begin position="489"/>
        <end position="508"/>
    </location>
</feature>
<keyword evidence="9" id="KW-1185">Reference proteome</keyword>
<dbReference type="InterPro" id="IPR013604">
    <property type="entry name" value="7TM_chemorcpt"/>
</dbReference>
<feature type="transmembrane region" description="Helical" evidence="7">
    <location>
        <begin position="369"/>
        <end position="392"/>
    </location>
</feature>
<keyword evidence="6" id="KW-0675">Receptor</keyword>
<feature type="transmembrane region" description="Helical" evidence="7">
    <location>
        <begin position="176"/>
        <end position="198"/>
    </location>
</feature>
<evidence type="ECO:0008006" key="10">
    <source>
        <dbReference type="Google" id="ProtNLM"/>
    </source>
</evidence>
<evidence type="ECO:0000256" key="3">
    <source>
        <dbReference type="ARBA" id="ARBA00022692"/>
    </source>
</evidence>
<keyword evidence="2" id="KW-1003">Cell membrane</keyword>